<comment type="caution">
    <text evidence="2">The sequence shown here is derived from an EMBL/GenBank/DDBJ whole genome shotgun (WGS) entry which is preliminary data.</text>
</comment>
<dbReference type="Proteomes" id="UP001293593">
    <property type="component" value="Unassembled WGS sequence"/>
</dbReference>
<evidence type="ECO:0000313" key="3">
    <source>
        <dbReference type="Proteomes" id="UP001293593"/>
    </source>
</evidence>
<feature type="region of interest" description="Disordered" evidence="1">
    <location>
        <begin position="134"/>
        <end position="153"/>
    </location>
</feature>
<feature type="region of interest" description="Disordered" evidence="1">
    <location>
        <begin position="90"/>
        <end position="129"/>
    </location>
</feature>
<evidence type="ECO:0000313" key="2">
    <source>
        <dbReference type="EMBL" id="KAK4259281.1"/>
    </source>
</evidence>
<protein>
    <recommendedName>
        <fullName evidence="4">Transposase MuDR plant domain-containing protein</fullName>
    </recommendedName>
</protein>
<dbReference type="AlphaFoldDB" id="A0AAE1IWQ3"/>
<evidence type="ECO:0008006" key="4">
    <source>
        <dbReference type="Google" id="ProtNLM"/>
    </source>
</evidence>
<organism evidence="2 3">
    <name type="scientific">Acacia crassicarpa</name>
    <name type="common">northern wattle</name>
    <dbReference type="NCBI Taxonomy" id="499986"/>
    <lineage>
        <taxon>Eukaryota</taxon>
        <taxon>Viridiplantae</taxon>
        <taxon>Streptophyta</taxon>
        <taxon>Embryophyta</taxon>
        <taxon>Tracheophyta</taxon>
        <taxon>Spermatophyta</taxon>
        <taxon>Magnoliopsida</taxon>
        <taxon>eudicotyledons</taxon>
        <taxon>Gunneridae</taxon>
        <taxon>Pentapetalae</taxon>
        <taxon>rosids</taxon>
        <taxon>fabids</taxon>
        <taxon>Fabales</taxon>
        <taxon>Fabaceae</taxon>
        <taxon>Caesalpinioideae</taxon>
        <taxon>mimosoid clade</taxon>
        <taxon>Acacieae</taxon>
        <taxon>Acacia</taxon>
    </lineage>
</organism>
<gene>
    <name evidence="2" type="ORF">QN277_005628</name>
</gene>
<name>A0AAE1IWQ3_9FABA</name>
<proteinExistence type="predicted"/>
<evidence type="ECO:0000256" key="1">
    <source>
        <dbReference type="SAM" id="MobiDB-lite"/>
    </source>
</evidence>
<feature type="compositionally biased region" description="Acidic residues" evidence="1">
    <location>
        <begin position="104"/>
        <end position="129"/>
    </location>
</feature>
<accession>A0AAE1IWQ3</accession>
<feature type="compositionally biased region" description="Acidic residues" evidence="1">
    <location>
        <begin position="134"/>
        <end position="146"/>
    </location>
</feature>
<keyword evidence="3" id="KW-1185">Reference proteome</keyword>
<dbReference type="EMBL" id="JAWXYG010000011">
    <property type="protein sequence ID" value="KAK4259281.1"/>
    <property type="molecule type" value="Genomic_DNA"/>
</dbReference>
<sequence length="234" mass="26217">MADKGKGIARLGEATEPGLAEKDEVLEINYLTKLRKVSEVVNVEEQTIRSFYIRSSGEEDNELDGDLIEELGEVDDDICDLHNLGGVEDTALDQNVGGTGEGQLDSDDDSFMADSESESCESEDSLEDDYEIHEDTEVSDEEEENLDYGHPVQERPSLRYAIDNGVNVKIIKSEKKMVIATCQEGCPFRLYASGDRAGVGYMLKTLVHEHMCARVYKNRRASVRWLAEHFKDKV</sequence>
<reference evidence="2" key="1">
    <citation type="submission" date="2023-10" db="EMBL/GenBank/DDBJ databases">
        <title>Chromosome-level genome of the transformable northern wattle, Acacia crassicarpa.</title>
        <authorList>
            <person name="Massaro I."/>
            <person name="Sinha N.R."/>
            <person name="Poethig S."/>
            <person name="Leichty A.R."/>
        </authorList>
    </citation>
    <scope>NUCLEOTIDE SEQUENCE</scope>
    <source>
        <strain evidence="2">Acra3RX</strain>
        <tissue evidence="2">Leaf</tissue>
    </source>
</reference>